<evidence type="ECO:0000313" key="4">
    <source>
        <dbReference type="EMBL" id="CAF1010948.1"/>
    </source>
</evidence>
<dbReference type="Pfam" id="PF00253">
    <property type="entry name" value="Ribosomal_S14"/>
    <property type="match status" value="1"/>
</dbReference>
<dbReference type="EMBL" id="CAJNOC010004136">
    <property type="protein sequence ID" value="CAF1010948.1"/>
    <property type="molecule type" value="Genomic_DNA"/>
</dbReference>
<dbReference type="PANTHER" id="PTHR19836:SF19">
    <property type="entry name" value="SMALL RIBOSOMAL SUBUNIT PROTEIN US14M"/>
    <property type="match status" value="1"/>
</dbReference>
<proteinExistence type="inferred from homology"/>
<dbReference type="GO" id="GO:0006412">
    <property type="term" value="P:translation"/>
    <property type="evidence" value="ECO:0007669"/>
    <property type="project" value="InterPro"/>
</dbReference>
<evidence type="ECO:0000256" key="2">
    <source>
        <dbReference type="ARBA" id="ARBA00022980"/>
    </source>
</evidence>
<keyword evidence="5" id="KW-1185">Reference proteome</keyword>
<evidence type="ECO:0008006" key="6">
    <source>
        <dbReference type="Google" id="ProtNLM"/>
    </source>
</evidence>
<keyword evidence="2" id="KW-0689">Ribosomal protein</keyword>
<reference evidence="4" key="1">
    <citation type="submission" date="2021-02" db="EMBL/GenBank/DDBJ databases">
        <authorList>
            <person name="Nowell W R."/>
        </authorList>
    </citation>
    <scope>NUCLEOTIDE SEQUENCE</scope>
    <source>
        <strain evidence="4">Ploen Becks lab</strain>
    </source>
</reference>
<evidence type="ECO:0000256" key="1">
    <source>
        <dbReference type="ARBA" id="ARBA00009083"/>
    </source>
</evidence>
<dbReference type="SUPFAM" id="SSF57716">
    <property type="entry name" value="Glucocorticoid receptor-like (DNA-binding domain)"/>
    <property type="match status" value="1"/>
</dbReference>
<evidence type="ECO:0000256" key="3">
    <source>
        <dbReference type="ARBA" id="ARBA00023274"/>
    </source>
</evidence>
<comment type="caution">
    <text evidence="4">The sequence shown here is derived from an EMBL/GenBank/DDBJ whole genome shotgun (WGS) entry which is preliminary data.</text>
</comment>
<dbReference type="OrthoDB" id="413436at2759"/>
<dbReference type="AlphaFoldDB" id="A0A814HMQ6"/>
<keyword evidence="3" id="KW-0687">Ribonucleoprotein</keyword>
<gene>
    <name evidence="4" type="ORF">OXX778_LOCUS16887</name>
</gene>
<evidence type="ECO:0000313" key="5">
    <source>
        <dbReference type="Proteomes" id="UP000663879"/>
    </source>
</evidence>
<dbReference type="Gene3D" id="1.10.287.1480">
    <property type="match status" value="1"/>
</dbReference>
<organism evidence="4 5">
    <name type="scientific">Brachionus calyciflorus</name>
    <dbReference type="NCBI Taxonomy" id="104777"/>
    <lineage>
        <taxon>Eukaryota</taxon>
        <taxon>Metazoa</taxon>
        <taxon>Spiralia</taxon>
        <taxon>Gnathifera</taxon>
        <taxon>Rotifera</taxon>
        <taxon>Eurotatoria</taxon>
        <taxon>Monogononta</taxon>
        <taxon>Pseudotrocha</taxon>
        <taxon>Ploima</taxon>
        <taxon>Brachionidae</taxon>
        <taxon>Brachionus</taxon>
    </lineage>
</organism>
<sequence length="221" mass="25966">MFPSGLFSLMRQTTQTAFQACTKIINPIASQRNLSTLTFNSGIKQLPYLKNGLFNNSNLLKPTCDLNQSVQVRHWGYKGRMMLKDIKRRELLKKYAPVRIRLQTLRANTILPKAFKKVAEEQLQKLSRHSTLAFINNRCQLTSKAGGCLNRWRLSRHVWRDQADYNQMSGVMRSCWGVPTRNAVHFTFKKARRNWFNYDGFRDISYIDRYGQTHKQRFKLN</sequence>
<accession>A0A814HMQ6</accession>
<dbReference type="InterPro" id="IPR001209">
    <property type="entry name" value="Ribosomal_uS14"/>
</dbReference>
<dbReference type="Proteomes" id="UP000663879">
    <property type="component" value="Unassembled WGS sequence"/>
</dbReference>
<comment type="similarity">
    <text evidence="1">Belongs to the universal ribosomal protein uS14 family.</text>
</comment>
<name>A0A814HMQ6_9BILA</name>
<dbReference type="GO" id="GO:0003735">
    <property type="term" value="F:structural constituent of ribosome"/>
    <property type="evidence" value="ECO:0007669"/>
    <property type="project" value="InterPro"/>
</dbReference>
<protein>
    <recommendedName>
        <fullName evidence="6">Ribosomal protein S14</fullName>
    </recommendedName>
</protein>
<dbReference type="GO" id="GO:0005763">
    <property type="term" value="C:mitochondrial small ribosomal subunit"/>
    <property type="evidence" value="ECO:0007669"/>
    <property type="project" value="TreeGrafter"/>
</dbReference>
<dbReference type="PANTHER" id="PTHR19836">
    <property type="entry name" value="30S RIBOSOMAL PROTEIN S14"/>
    <property type="match status" value="1"/>
</dbReference>